<gene>
    <name evidence="2" type="ORF">WQO_14165</name>
</gene>
<reference evidence="2 3" key="1">
    <citation type="journal article" date="2012" name="J. Bacteriol.">
        <title>Draft genome sequence of Streptomyces globisporus C-1027, which produces an antitumor antibiotic consisting of a nine-membered enediyne with a chromoprotein.</title>
        <authorList>
            <person name="Wang L."/>
            <person name="Wang S."/>
            <person name="He Q."/>
            <person name="Yu T."/>
            <person name="Li Q."/>
            <person name="Hong B."/>
        </authorList>
    </citation>
    <scope>NUCLEOTIDE SEQUENCE [LARGE SCALE GENOMIC DNA]</scope>
    <source>
        <strain evidence="2 3">C-1027</strain>
    </source>
</reference>
<organism evidence="2 3">
    <name type="scientific">Streptomyces globisporus C-1027</name>
    <dbReference type="NCBI Taxonomy" id="1172567"/>
    <lineage>
        <taxon>Bacteria</taxon>
        <taxon>Bacillati</taxon>
        <taxon>Actinomycetota</taxon>
        <taxon>Actinomycetes</taxon>
        <taxon>Kitasatosporales</taxon>
        <taxon>Streptomycetaceae</taxon>
        <taxon>Streptomyces</taxon>
    </lineage>
</organism>
<accession>A0A0U3K5W7</accession>
<proteinExistence type="predicted"/>
<dbReference type="Proteomes" id="UP000064183">
    <property type="component" value="Chromosome"/>
</dbReference>
<dbReference type="AlphaFoldDB" id="A0A0U3K5W7"/>
<evidence type="ECO:0000313" key="2">
    <source>
        <dbReference type="EMBL" id="ALU94397.1"/>
    </source>
</evidence>
<protein>
    <submittedName>
        <fullName evidence="2">Uncharacterized protein</fullName>
    </submittedName>
</protein>
<dbReference type="KEGG" id="sgb:WQO_14165"/>
<dbReference type="STRING" id="1172567.WQO_14165"/>
<sequence>MTYRGPRRSLSRPAVYESSAAGRPNRPNSPAHATPRSNGGPARWKASVAQKALKAAKTVAPRKAENRSPGWARTSRGSDPISSRYGTERPSRDAGSSRGRTNTRPPVSAAATR</sequence>
<name>A0A0U3K5W7_STRGL</name>
<dbReference type="EMBL" id="CP013738">
    <property type="protein sequence ID" value="ALU94397.1"/>
    <property type="molecule type" value="Genomic_DNA"/>
</dbReference>
<feature type="compositionally biased region" description="Polar residues" evidence="1">
    <location>
        <begin position="75"/>
        <end position="85"/>
    </location>
</feature>
<evidence type="ECO:0000313" key="3">
    <source>
        <dbReference type="Proteomes" id="UP000064183"/>
    </source>
</evidence>
<feature type="compositionally biased region" description="Basic residues" evidence="1">
    <location>
        <begin position="1"/>
        <end position="10"/>
    </location>
</feature>
<feature type="region of interest" description="Disordered" evidence="1">
    <location>
        <begin position="1"/>
        <end position="113"/>
    </location>
</feature>
<evidence type="ECO:0000256" key="1">
    <source>
        <dbReference type="SAM" id="MobiDB-lite"/>
    </source>
</evidence>